<feature type="transmembrane region" description="Helical" evidence="7">
    <location>
        <begin position="59"/>
        <end position="79"/>
    </location>
</feature>
<dbReference type="PANTHER" id="PTHR33884">
    <property type="entry name" value="UPF0410 PROTEIN YMGE"/>
    <property type="match status" value="1"/>
</dbReference>
<evidence type="ECO:0000256" key="6">
    <source>
        <dbReference type="ARBA" id="ARBA00023136"/>
    </source>
</evidence>
<evidence type="ECO:0008006" key="10">
    <source>
        <dbReference type="Google" id="ProtNLM"/>
    </source>
</evidence>
<dbReference type="EMBL" id="ASRX01000006">
    <property type="protein sequence ID" value="EYF08025.1"/>
    <property type="molecule type" value="Genomic_DNA"/>
</dbReference>
<gene>
    <name evidence="8" type="ORF">CAP_7047</name>
</gene>
<evidence type="ECO:0000256" key="3">
    <source>
        <dbReference type="ARBA" id="ARBA00022475"/>
    </source>
</evidence>
<dbReference type="OrthoDB" id="9811343at2"/>
<protein>
    <recommendedName>
        <fullName evidence="10">Transglycosylase-associated protein</fullName>
    </recommendedName>
</protein>
<evidence type="ECO:0000256" key="4">
    <source>
        <dbReference type="ARBA" id="ARBA00022692"/>
    </source>
</evidence>
<dbReference type="AlphaFoldDB" id="A0A017TGU3"/>
<keyword evidence="4 7" id="KW-0812">Transmembrane</keyword>
<evidence type="ECO:0000313" key="8">
    <source>
        <dbReference type="EMBL" id="EYF08025.1"/>
    </source>
</evidence>
<accession>A0A017TGU3</accession>
<dbReference type="Pfam" id="PF04226">
    <property type="entry name" value="Transgly_assoc"/>
    <property type="match status" value="1"/>
</dbReference>
<dbReference type="PANTHER" id="PTHR33884:SF7">
    <property type="entry name" value="BSL8023 PROTEIN"/>
    <property type="match status" value="1"/>
</dbReference>
<evidence type="ECO:0000256" key="2">
    <source>
        <dbReference type="ARBA" id="ARBA00011006"/>
    </source>
</evidence>
<comment type="similarity">
    <text evidence="2">Belongs to the UPF0410 family.</text>
</comment>
<evidence type="ECO:0000256" key="5">
    <source>
        <dbReference type="ARBA" id="ARBA00022989"/>
    </source>
</evidence>
<keyword evidence="6 7" id="KW-0472">Membrane</keyword>
<dbReference type="GO" id="GO:0005886">
    <property type="term" value="C:plasma membrane"/>
    <property type="evidence" value="ECO:0007669"/>
    <property type="project" value="UniProtKB-SubCell"/>
</dbReference>
<sequence length="86" mass="9064">MYILMWIVFGLVVGVIAKLLTPGREPGGFILTTLLGVGGAVVGGFLGRVIGLYPTYQSTGGFFMSILGAVIILAIYNAVTSRKSLR</sequence>
<comment type="subcellular location">
    <subcellularLocation>
        <location evidence="1">Cell membrane</location>
        <topology evidence="1">Multi-pass membrane protein</topology>
    </subcellularLocation>
</comment>
<dbReference type="Proteomes" id="UP000019678">
    <property type="component" value="Unassembled WGS sequence"/>
</dbReference>
<dbReference type="eggNOG" id="COG2261">
    <property type="taxonomic scope" value="Bacteria"/>
</dbReference>
<dbReference type="RefSeq" id="WP_044236810.1">
    <property type="nucleotide sequence ID" value="NZ_ASRX01000006.1"/>
</dbReference>
<evidence type="ECO:0000256" key="1">
    <source>
        <dbReference type="ARBA" id="ARBA00004651"/>
    </source>
</evidence>
<dbReference type="InterPro" id="IPR007341">
    <property type="entry name" value="Transgly_assoc"/>
</dbReference>
<keyword evidence="3" id="KW-1003">Cell membrane</keyword>
<keyword evidence="5 7" id="KW-1133">Transmembrane helix</keyword>
<name>A0A017TGU3_9BACT</name>
<reference evidence="8 9" key="1">
    <citation type="submission" date="2013-05" db="EMBL/GenBank/DDBJ databases">
        <title>Genome assembly of Chondromyces apiculatus DSM 436.</title>
        <authorList>
            <person name="Sharma G."/>
            <person name="Khatri I."/>
            <person name="Kaur C."/>
            <person name="Mayilraj S."/>
            <person name="Subramanian S."/>
        </authorList>
    </citation>
    <scope>NUCLEOTIDE SEQUENCE [LARGE SCALE GENOMIC DNA]</scope>
    <source>
        <strain evidence="8 9">DSM 436</strain>
    </source>
</reference>
<organism evidence="8 9">
    <name type="scientific">Chondromyces apiculatus DSM 436</name>
    <dbReference type="NCBI Taxonomy" id="1192034"/>
    <lineage>
        <taxon>Bacteria</taxon>
        <taxon>Pseudomonadati</taxon>
        <taxon>Myxococcota</taxon>
        <taxon>Polyangia</taxon>
        <taxon>Polyangiales</taxon>
        <taxon>Polyangiaceae</taxon>
        <taxon>Chondromyces</taxon>
    </lineage>
</organism>
<keyword evidence="9" id="KW-1185">Reference proteome</keyword>
<feature type="transmembrane region" description="Helical" evidence="7">
    <location>
        <begin position="27"/>
        <end position="47"/>
    </location>
</feature>
<evidence type="ECO:0000313" key="9">
    <source>
        <dbReference type="Proteomes" id="UP000019678"/>
    </source>
</evidence>
<proteinExistence type="inferred from homology"/>
<evidence type="ECO:0000256" key="7">
    <source>
        <dbReference type="SAM" id="Phobius"/>
    </source>
</evidence>
<comment type="caution">
    <text evidence="8">The sequence shown here is derived from an EMBL/GenBank/DDBJ whole genome shotgun (WGS) entry which is preliminary data.</text>
</comment>
<dbReference type="STRING" id="1192034.CAP_7047"/>